<reference evidence="16" key="4">
    <citation type="submission" date="2025-09" db="UniProtKB">
        <authorList>
            <consortium name="Ensembl"/>
        </authorList>
    </citation>
    <scope>IDENTIFICATION</scope>
    <source>
        <strain evidence="16">HSOK</strain>
    </source>
</reference>
<dbReference type="AlphaFoldDB" id="A0A3P9JCR8"/>
<evidence type="ECO:0000256" key="12">
    <source>
        <dbReference type="ARBA" id="ARBA00039658"/>
    </source>
</evidence>
<keyword evidence="10" id="KW-0238">DNA-binding</keyword>
<dbReference type="Pfam" id="PF00665">
    <property type="entry name" value="rve"/>
    <property type="match status" value="1"/>
</dbReference>
<dbReference type="InterPro" id="IPR000953">
    <property type="entry name" value="Chromo/chromo_shadow_dom"/>
</dbReference>
<dbReference type="InterPro" id="IPR050951">
    <property type="entry name" value="Retrovirus_Pol_polyprotein"/>
</dbReference>
<dbReference type="GO" id="GO:0046872">
    <property type="term" value="F:metal ion binding"/>
    <property type="evidence" value="ECO:0007669"/>
    <property type="project" value="UniProtKB-KW"/>
</dbReference>
<dbReference type="Ensembl" id="ENSORLT00015032652.1">
    <property type="protein sequence ID" value="ENSORLP00015029928.1"/>
    <property type="gene ID" value="ENSORLG00015013339.1"/>
</dbReference>
<evidence type="ECO:0000256" key="9">
    <source>
        <dbReference type="ARBA" id="ARBA00022932"/>
    </source>
</evidence>
<dbReference type="GO" id="GO:0006508">
    <property type="term" value="P:proteolysis"/>
    <property type="evidence" value="ECO:0007669"/>
    <property type="project" value="UniProtKB-KW"/>
</dbReference>
<dbReference type="GO" id="GO:0003887">
    <property type="term" value="F:DNA-directed DNA polymerase activity"/>
    <property type="evidence" value="ECO:0007669"/>
    <property type="project" value="UniProtKB-KW"/>
</dbReference>
<evidence type="ECO:0000256" key="11">
    <source>
        <dbReference type="ARBA" id="ARBA00023172"/>
    </source>
</evidence>
<feature type="domain" description="Chromo" evidence="14">
    <location>
        <begin position="425"/>
        <end position="475"/>
    </location>
</feature>
<keyword evidence="5" id="KW-0378">Hydrolase</keyword>
<keyword evidence="7" id="KW-0229">DNA integration</keyword>
<dbReference type="SUPFAM" id="SSF53098">
    <property type="entry name" value="Ribonuclease H-like"/>
    <property type="match status" value="1"/>
</dbReference>
<protein>
    <recommendedName>
        <fullName evidence="12">Gypsy retrotransposon integrase-like protein 1</fullName>
    </recommendedName>
</protein>
<dbReference type="InterPro" id="IPR041588">
    <property type="entry name" value="Integrase_H2C2"/>
</dbReference>
<evidence type="ECO:0000256" key="13">
    <source>
        <dbReference type="SAM" id="MobiDB-lite"/>
    </source>
</evidence>
<dbReference type="Pfam" id="PF17921">
    <property type="entry name" value="Integrase_H2C2"/>
    <property type="match status" value="1"/>
</dbReference>
<keyword evidence="8" id="KW-0695">RNA-directed DNA polymerase</keyword>
<feature type="domain" description="Integrase catalytic" evidence="15">
    <location>
        <begin position="124"/>
        <end position="283"/>
    </location>
</feature>
<accession>A0A3P9JCR8</accession>
<keyword evidence="9" id="KW-0548">Nucleotidyltransferase</keyword>
<dbReference type="Pfam" id="PF24626">
    <property type="entry name" value="SH3_Tf2-1"/>
    <property type="match status" value="1"/>
</dbReference>
<name>A0A3P9JCR8_ORYLA</name>
<keyword evidence="11" id="KW-0233">DNA recombination</keyword>
<reference evidence="16 17" key="2">
    <citation type="submission" date="2017-04" db="EMBL/GenBank/DDBJ databases">
        <title>CpG methylation of centromeres and impact of large insertions on vertebrate speciation.</title>
        <authorList>
            <person name="Ichikawa K."/>
            <person name="Yoshimura J."/>
            <person name="Morishita S."/>
        </authorList>
    </citation>
    <scope>NUCLEOTIDE SEQUENCE</scope>
    <source>
        <strain evidence="16 17">HSOK</strain>
    </source>
</reference>
<keyword evidence="9" id="KW-0239">DNA-directed DNA polymerase</keyword>
<evidence type="ECO:0000256" key="3">
    <source>
        <dbReference type="ARBA" id="ARBA00022723"/>
    </source>
</evidence>
<evidence type="ECO:0000256" key="4">
    <source>
        <dbReference type="ARBA" id="ARBA00022750"/>
    </source>
</evidence>
<keyword evidence="4" id="KW-0064">Aspartyl protease</keyword>
<dbReference type="GO" id="GO:0005634">
    <property type="term" value="C:nucleus"/>
    <property type="evidence" value="ECO:0007669"/>
    <property type="project" value="UniProtKB-SubCell"/>
</dbReference>
<dbReference type="FunFam" id="3.30.420.10:FF:000032">
    <property type="entry name" value="Retrovirus-related Pol polyprotein from transposon 297-like Protein"/>
    <property type="match status" value="1"/>
</dbReference>
<dbReference type="GO" id="GO:0003677">
    <property type="term" value="F:DNA binding"/>
    <property type="evidence" value="ECO:0007669"/>
    <property type="project" value="UniProtKB-KW"/>
</dbReference>
<evidence type="ECO:0000259" key="14">
    <source>
        <dbReference type="PROSITE" id="PS50013"/>
    </source>
</evidence>
<evidence type="ECO:0000256" key="2">
    <source>
        <dbReference type="ARBA" id="ARBA00022670"/>
    </source>
</evidence>
<evidence type="ECO:0000259" key="15">
    <source>
        <dbReference type="PROSITE" id="PS50994"/>
    </source>
</evidence>
<dbReference type="SUPFAM" id="SSF54160">
    <property type="entry name" value="Chromo domain-like"/>
    <property type="match status" value="1"/>
</dbReference>
<evidence type="ECO:0000256" key="7">
    <source>
        <dbReference type="ARBA" id="ARBA00022908"/>
    </source>
</evidence>
<dbReference type="InterPro" id="IPR023780">
    <property type="entry name" value="Chromo_domain"/>
</dbReference>
<dbReference type="Gene3D" id="2.40.50.40">
    <property type="match status" value="1"/>
</dbReference>
<evidence type="ECO:0000256" key="8">
    <source>
        <dbReference type="ARBA" id="ARBA00022918"/>
    </source>
</evidence>
<keyword evidence="9" id="KW-0808">Transferase</keyword>
<dbReference type="InterPro" id="IPR036397">
    <property type="entry name" value="RNaseH_sf"/>
</dbReference>
<evidence type="ECO:0000256" key="5">
    <source>
        <dbReference type="ARBA" id="ARBA00022801"/>
    </source>
</evidence>
<dbReference type="Gene3D" id="3.30.420.10">
    <property type="entry name" value="Ribonuclease H-like superfamily/Ribonuclease H"/>
    <property type="match status" value="1"/>
</dbReference>
<dbReference type="InterPro" id="IPR056924">
    <property type="entry name" value="SH3_Tf2-1"/>
</dbReference>
<organism evidence="16 17">
    <name type="scientific">Oryzias latipes</name>
    <name type="common">Japanese rice fish</name>
    <name type="synonym">Japanese killifish</name>
    <dbReference type="NCBI Taxonomy" id="8090"/>
    <lineage>
        <taxon>Eukaryota</taxon>
        <taxon>Metazoa</taxon>
        <taxon>Chordata</taxon>
        <taxon>Craniata</taxon>
        <taxon>Vertebrata</taxon>
        <taxon>Euteleostomi</taxon>
        <taxon>Actinopterygii</taxon>
        <taxon>Neopterygii</taxon>
        <taxon>Teleostei</taxon>
        <taxon>Neoteleostei</taxon>
        <taxon>Acanthomorphata</taxon>
        <taxon>Ovalentaria</taxon>
        <taxon>Atherinomorphae</taxon>
        <taxon>Beloniformes</taxon>
        <taxon>Adrianichthyidae</taxon>
        <taxon>Oryziinae</taxon>
        <taxon>Oryzias</taxon>
    </lineage>
</organism>
<evidence type="ECO:0000256" key="10">
    <source>
        <dbReference type="ARBA" id="ARBA00023125"/>
    </source>
</evidence>
<evidence type="ECO:0000313" key="16">
    <source>
        <dbReference type="Ensembl" id="ENSORLP00015029928.1"/>
    </source>
</evidence>
<keyword evidence="6" id="KW-0460">Magnesium</keyword>
<dbReference type="GO" id="GO:0015074">
    <property type="term" value="P:DNA integration"/>
    <property type="evidence" value="ECO:0007669"/>
    <property type="project" value="UniProtKB-KW"/>
</dbReference>
<keyword evidence="3" id="KW-0479">Metal-binding</keyword>
<dbReference type="Pfam" id="PF00385">
    <property type="entry name" value="Chromo"/>
    <property type="match status" value="1"/>
</dbReference>
<dbReference type="InterPro" id="IPR012337">
    <property type="entry name" value="RNaseH-like_sf"/>
</dbReference>
<dbReference type="PANTHER" id="PTHR37984:SF15">
    <property type="entry name" value="INTEGRASE CATALYTIC DOMAIN-CONTAINING PROTEIN"/>
    <property type="match status" value="1"/>
</dbReference>
<sequence>MYSSADLPVDESVILAPERVLGAFTWSIESKVRSANRSIASPAALPPNRLFVPPELRSEVLQWGHSSLLSCHPGVKRTLFRVTERFWWPDMKKDVSEFVSACSVCAQQKSSNAPPAGLLQPLPIPQRPWSEISVDFVTGLPESQGNTVVLTVVDRFSKMTKFFALPKLPTAKQTAELLTTHLFKDFGFPQSILSDRGPQFVAQFWRAFCVLIGAEPNLTSGYHPQSNGQTERVNQDLETGLRCLSGQNPSSWSRSLPWVEYAHNTLPSASTGLTPFQVVFGYQPPLFQSLEKEVAVPSAAAMVRRCKGMWIRARAALLKSSHSYKKSADRRRRPAPVYSPGQKVWLSSRDLPLKVQCRKLAPRFIGPFPVSKIINRSAVRLRLPRSSRIHPTFHVSRIKPVKESPLVPPSAPPPPPRILDGGPVYTVRRLLAVRRRGRGCQYLVDWEGYGPEERSWVPSRHIMDPRLIRDFHASHGSGPHGVSRGRGGTVRIS</sequence>
<dbReference type="InterPro" id="IPR001584">
    <property type="entry name" value="Integrase_cat-core"/>
</dbReference>
<evidence type="ECO:0000313" key="17">
    <source>
        <dbReference type="Proteomes" id="UP000265200"/>
    </source>
</evidence>
<keyword evidence="2" id="KW-0645">Protease</keyword>
<evidence type="ECO:0000256" key="1">
    <source>
        <dbReference type="ARBA" id="ARBA00004123"/>
    </source>
</evidence>
<dbReference type="Proteomes" id="UP000265200">
    <property type="component" value="Chromosome 22"/>
</dbReference>
<feature type="compositionally biased region" description="Gly residues" evidence="13">
    <location>
        <begin position="484"/>
        <end position="493"/>
    </location>
</feature>
<dbReference type="GO" id="GO:0006310">
    <property type="term" value="P:DNA recombination"/>
    <property type="evidence" value="ECO:0007669"/>
    <property type="project" value="UniProtKB-KW"/>
</dbReference>
<comment type="subcellular location">
    <subcellularLocation>
        <location evidence="1">Nucleus</location>
    </subcellularLocation>
</comment>
<dbReference type="SMART" id="SM00298">
    <property type="entry name" value="CHROMO"/>
    <property type="match status" value="1"/>
</dbReference>
<dbReference type="InterPro" id="IPR016197">
    <property type="entry name" value="Chromo-like_dom_sf"/>
</dbReference>
<dbReference type="FunFam" id="1.10.340.70:FF:000001">
    <property type="entry name" value="Retrovirus-related Pol polyprotein from transposon gypsy-like Protein"/>
    <property type="match status" value="1"/>
</dbReference>
<evidence type="ECO:0000256" key="6">
    <source>
        <dbReference type="ARBA" id="ARBA00022842"/>
    </source>
</evidence>
<reference evidence="16" key="3">
    <citation type="submission" date="2025-08" db="UniProtKB">
        <authorList>
            <consortium name="Ensembl"/>
        </authorList>
    </citation>
    <scope>IDENTIFICATION</scope>
    <source>
        <strain evidence="16">HSOK</strain>
    </source>
</reference>
<dbReference type="GO" id="GO:0003964">
    <property type="term" value="F:RNA-directed DNA polymerase activity"/>
    <property type="evidence" value="ECO:0007669"/>
    <property type="project" value="UniProtKB-KW"/>
</dbReference>
<dbReference type="PROSITE" id="PS50013">
    <property type="entry name" value="CHROMO_2"/>
    <property type="match status" value="1"/>
</dbReference>
<dbReference type="PROSITE" id="PS50994">
    <property type="entry name" value="INTEGRASE"/>
    <property type="match status" value="1"/>
</dbReference>
<dbReference type="Gene3D" id="1.10.340.70">
    <property type="match status" value="1"/>
</dbReference>
<proteinExistence type="predicted"/>
<dbReference type="PANTHER" id="PTHR37984">
    <property type="entry name" value="PROTEIN CBG26694"/>
    <property type="match status" value="1"/>
</dbReference>
<reference key="1">
    <citation type="journal article" date="2007" name="Nature">
        <title>The medaka draft genome and insights into vertebrate genome evolution.</title>
        <authorList>
            <person name="Kasahara M."/>
            <person name="Naruse K."/>
            <person name="Sasaki S."/>
            <person name="Nakatani Y."/>
            <person name="Qu W."/>
            <person name="Ahsan B."/>
            <person name="Yamada T."/>
            <person name="Nagayasu Y."/>
            <person name="Doi K."/>
            <person name="Kasai Y."/>
            <person name="Jindo T."/>
            <person name="Kobayashi D."/>
            <person name="Shimada A."/>
            <person name="Toyoda A."/>
            <person name="Kuroki Y."/>
            <person name="Fujiyama A."/>
            <person name="Sasaki T."/>
            <person name="Shimizu A."/>
            <person name="Asakawa S."/>
            <person name="Shimizu N."/>
            <person name="Hashimoto S."/>
            <person name="Yang J."/>
            <person name="Lee Y."/>
            <person name="Matsushima K."/>
            <person name="Sugano S."/>
            <person name="Sakaizumi M."/>
            <person name="Narita T."/>
            <person name="Ohishi K."/>
            <person name="Haga S."/>
            <person name="Ohta F."/>
            <person name="Nomoto H."/>
            <person name="Nogata K."/>
            <person name="Morishita T."/>
            <person name="Endo T."/>
            <person name="Shin-I T."/>
            <person name="Takeda H."/>
            <person name="Morishita S."/>
            <person name="Kohara Y."/>
        </authorList>
    </citation>
    <scope>NUCLEOTIDE SEQUENCE [LARGE SCALE GENOMIC DNA]</scope>
    <source>
        <strain>Hd-rR</strain>
    </source>
</reference>
<dbReference type="GO" id="GO:0004190">
    <property type="term" value="F:aspartic-type endopeptidase activity"/>
    <property type="evidence" value="ECO:0007669"/>
    <property type="project" value="UniProtKB-KW"/>
</dbReference>
<feature type="region of interest" description="Disordered" evidence="13">
    <location>
        <begin position="472"/>
        <end position="493"/>
    </location>
</feature>